<dbReference type="Proteomes" id="UP001143856">
    <property type="component" value="Unassembled WGS sequence"/>
</dbReference>
<evidence type="ECO:0000313" key="2">
    <source>
        <dbReference type="Proteomes" id="UP001143856"/>
    </source>
</evidence>
<comment type="caution">
    <text evidence="1">The sequence shown here is derived from an EMBL/GenBank/DDBJ whole genome shotgun (WGS) entry which is preliminary data.</text>
</comment>
<accession>A0ACC1MV76</accession>
<reference evidence="1" key="1">
    <citation type="submission" date="2022-10" db="EMBL/GenBank/DDBJ databases">
        <title>Genome Sequence of Xylaria curta.</title>
        <authorList>
            <person name="Buettner E."/>
        </authorList>
    </citation>
    <scope>NUCLEOTIDE SEQUENCE</scope>
    <source>
        <strain evidence="1">Babe10</strain>
    </source>
</reference>
<gene>
    <name evidence="1" type="ORF">NUW58_g9779</name>
</gene>
<keyword evidence="2" id="KW-1185">Reference proteome</keyword>
<protein>
    <submittedName>
        <fullName evidence="1">Uncharacterized protein</fullName>
    </submittedName>
</protein>
<evidence type="ECO:0000313" key="1">
    <source>
        <dbReference type="EMBL" id="KAJ2970164.1"/>
    </source>
</evidence>
<name>A0ACC1MV76_9PEZI</name>
<organism evidence="1 2">
    <name type="scientific">Xylaria curta</name>
    <dbReference type="NCBI Taxonomy" id="42375"/>
    <lineage>
        <taxon>Eukaryota</taxon>
        <taxon>Fungi</taxon>
        <taxon>Dikarya</taxon>
        <taxon>Ascomycota</taxon>
        <taxon>Pezizomycotina</taxon>
        <taxon>Sordariomycetes</taxon>
        <taxon>Xylariomycetidae</taxon>
        <taxon>Xylariales</taxon>
        <taxon>Xylariaceae</taxon>
        <taxon>Xylaria</taxon>
    </lineage>
</organism>
<sequence>MTSKLCPQWLAYGHRTATLSNYATLIRRSCSPSHVWKGVSGQVPSVPVPRRFSTTNNPPLLKISSKHLPPRPKPPPEEEIEESFLKGSGPGGQKINKTNSAVQLKHTPTGLVVKCQATRSRQPEPHYRPSIASRQARRHDPG</sequence>
<proteinExistence type="predicted"/>
<dbReference type="EMBL" id="JAPDGR010003759">
    <property type="protein sequence ID" value="KAJ2970164.1"/>
    <property type="molecule type" value="Genomic_DNA"/>
</dbReference>